<dbReference type="EMBL" id="CP106881">
    <property type="protein sequence ID" value="UYG51142.1"/>
    <property type="molecule type" value="Genomic_DNA"/>
</dbReference>
<evidence type="ECO:0000313" key="2">
    <source>
        <dbReference type="EMBL" id="UYG51142.1"/>
    </source>
</evidence>
<dbReference type="Pfam" id="PF02486">
    <property type="entry name" value="Rep_trans"/>
    <property type="match status" value="1"/>
</dbReference>
<organism evidence="2 3">
    <name type="scientific">Comamonas endophytica</name>
    <dbReference type="NCBI Taxonomy" id="2949090"/>
    <lineage>
        <taxon>Bacteria</taxon>
        <taxon>Pseudomonadati</taxon>
        <taxon>Pseudomonadota</taxon>
        <taxon>Betaproteobacteria</taxon>
        <taxon>Burkholderiales</taxon>
        <taxon>Comamonadaceae</taxon>
        <taxon>Comamonas</taxon>
    </lineage>
</organism>
<keyword evidence="3" id="KW-1185">Reference proteome</keyword>
<name>A0ABY6G9S0_9BURK</name>
<dbReference type="Proteomes" id="UP001162800">
    <property type="component" value="Chromosome"/>
</dbReference>
<dbReference type="InterPro" id="IPR003491">
    <property type="entry name" value="REP-like_C"/>
</dbReference>
<evidence type="ECO:0000259" key="1">
    <source>
        <dbReference type="Pfam" id="PF02486"/>
    </source>
</evidence>
<dbReference type="RefSeq" id="WP_231045037.1">
    <property type="nucleotide sequence ID" value="NZ_CP106881.1"/>
</dbReference>
<keyword evidence="2" id="KW-0648">Protein biosynthesis</keyword>
<evidence type="ECO:0000313" key="3">
    <source>
        <dbReference type="Proteomes" id="UP001162800"/>
    </source>
</evidence>
<gene>
    <name evidence="2" type="ORF">M9799_13750</name>
</gene>
<keyword evidence="2" id="KW-0396">Initiation factor</keyword>
<sequence length="407" mass="45028">MTRPAKSSLVLDGSEVKVRLLAERTASKSVVHVDWVRFTCLLRNAPVPSVDDLFPKVQGGEPSTANIWEKSFTKVDDLRRALAALPDADFATSVQAKDLAVEVAEALGPDYTVAAEVRKGHDFYRFRWSIERNGIECGWVGYLSSSDSPQQQAQARGIHCNLFGAACTFADIGWNHRLASIIEGRKGDLTRCDLALDFFDGVPGMPDYLSQLVTDYKNGLCDSGGKRLKCNMVGDWANGNSRSFYVGSKQAGKETNVYEKGDQLFGPEAGSCWIRAELRYGNKLRELRTEMLRRPADFFAGASEWHASLLMLSEQKFCPEPVKTTGRLALETVEAEVVRNVRWLRDVAAPTCAAAIEFLGFEELVAMIKDQKLPGRLQKFSLPEIRRAFMPAFNRISTVAGTGPAFA</sequence>
<reference evidence="2" key="1">
    <citation type="submission" date="2022-09" db="EMBL/GenBank/DDBJ databases">
        <title>The complete genome of Acidovorax sp. 5MLIR.</title>
        <authorList>
            <person name="Liu L."/>
            <person name="Yue J."/>
            <person name="Yang F."/>
            <person name="Yuan J."/>
            <person name="Li L."/>
        </authorList>
    </citation>
    <scope>NUCLEOTIDE SEQUENCE</scope>
    <source>
        <strain evidence="2">5MLIR</strain>
    </source>
</reference>
<proteinExistence type="predicted"/>
<accession>A0ABY6G9S0</accession>
<protein>
    <submittedName>
        <fullName evidence="2">Replication initiation factor domain-containing protein</fullName>
    </submittedName>
</protein>
<feature type="domain" description="Replication initiation protein-like C-terminal" evidence="1">
    <location>
        <begin position="188"/>
        <end position="354"/>
    </location>
</feature>
<dbReference type="GO" id="GO:0003743">
    <property type="term" value="F:translation initiation factor activity"/>
    <property type="evidence" value="ECO:0007669"/>
    <property type="project" value="UniProtKB-KW"/>
</dbReference>